<dbReference type="InterPro" id="IPR036397">
    <property type="entry name" value="RNaseH_sf"/>
</dbReference>
<keyword evidence="3" id="KW-1185">Reference proteome</keyword>
<dbReference type="Pfam" id="PF00075">
    <property type="entry name" value="RNase_H"/>
    <property type="match status" value="1"/>
</dbReference>
<protein>
    <recommendedName>
        <fullName evidence="1">RNase H type-1 domain-containing protein</fullName>
    </recommendedName>
</protein>
<evidence type="ECO:0000313" key="3">
    <source>
        <dbReference type="Proteomes" id="UP000231516"/>
    </source>
</evidence>
<dbReference type="Proteomes" id="UP000231516">
    <property type="component" value="Unassembled WGS sequence"/>
</dbReference>
<organism evidence="2 3">
    <name type="scientific">Paramylibacter kogurei</name>
    <dbReference type="NCBI Taxonomy" id="1889778"/>
    <lineage>
        <taxon>Bacteria</taxon>
        <taxon>Pseudomonadati</taxon>
        <taxon>Pseudomonadota</taxon>
        <taxon>Alphaproteobacteria</taxon>
        <taxon>Rhodobacterales</taxon>
        <taxon>Paracoccaceae</taxon>
        <taxon>Paramylibacter</taxon>
    </lineage>
</organism>
<proteinExistence type="predicted"/>
<feature type="domain" description="RNase H type-1" evidence="1">
    <location>
        <begin position="1"/>
        <end position="146"/>
    </location>
</feature>
<dbReference type="OrthoDB" id="7689570at2"/>
<comment type="caution">
    <text evidence="2">The sequence shown here is derived from an EMBL/GenBank/DDBJ whole genome shotgun (WGS) entry which is preliminary data.</text>
</comment>
<dbReference type="RefSeq" id="WP_099592079.1">
    <property type="nucleotide sequence ID" value="NZ_MDGM01000009.1"/>
</dbReference>
<dbReference type="GO" id="GO:0003676">
    <property type="term" value="F:nucleic acid binding"/>
    <property type="evidence" value="ECO:0007669"/>
    <property type="project" value="InterPro"/>
</dbReference>
<sequence length="163" mass="18185">MKSTKLFVAASCNVDARKCGVALIRQDHNEGSLLNETRKSARYKTSSIHEGLLNAVIYGLQSVPEGSEITIITNNKSLHESFSKLLSRWRMNGWKKTDGKPITNKEQWKNLNALSENRTVQMTCETKHVKGGLFDQTSELAKNAVSGKFENGVTSEEELNNAR</sequence>
<evidence type="ECO:0000313" key="2">
    <source>
        <dbReference type="EMBL" id="PIB25694.1"/>
    </source>
</evidence>
<dbReference type="InterPro" id="IPR002156">
    <property type="entry name" value="RNaseH_domain"/>
</dbReference>
<name>A0A2G5KAP2_9RHOB</name>
<dbReference type="Gene3D" id="3.30.420.10">
    <property type="entry name" value="Ribonuclease H-like superfamily/Ribonuclease H"/>
    <property type="match status" value="1"/>
</dbReference>
<dbReference type="InterPro" id="IPR012337">
    <property type="entry name" value="RNaseH-like_sf"/>
</dbReference>
<dbReference type="PROSITE" id="PS50879">
    <property type="entry name" value="RNASE_H_1"/>
    <property type="match status" value="1"/>
</dbReference>
<dbReference type="SUPFAM" id="SSF53098">
    <property type="entry name" value="Ribonuclease H-like"/>
    <property type="match status" value="1"/>
</dbReference>
<gene>
    <name evidence="2" type="ORF">BFP76_00755</name>
</gene>
<dbReference type="EMBL" id="MDGM01000009">
    <property type="protein sequence ID" value="PIB25694.1"/>
    <property type="molecule type" value="Genomic_DNA"/>
</dbReference>
<accession>A0A2G5KAP2</accession>
<reference evidence="2 3" key="1">
    <citation type="submission" date="2016-08" db="EMBL/GenBank/DDBJ databases">
        <title>Draft genome of Amylibacter sp. strain 4G11.</title>
        <authorList>
            <person name="Wong S.-K."/>
            <person name="Hamasaki K."/>
            <person name="Yoshizawa S."/>
        </authorList>
    </citation>
    <scope>NUCLEOTIDE SEQUENCE [LARGE SCALE GENOMIC DNA]</scope>
    <source>
        <strain evidence="2 3">4G11</strain>
    </source>
</reference>
<dbReference type="AlphaFoldDB" id="A0A2G5KAP2"/>
<dbReference type="GO" id="GO:0004523">
    <property type="term" value="F:RNA-DNA hybrid ribonuclease activity"/>
    <property type="evidence" value="ECO:0007669"/>
    <property type="project" value="InterPro"/>
</dbReference>
<evidence type="ECO:0000259" key="1">
    <source>
        <dbReference type="PROSITE" id="PS50879"/>
    </source>
</evidence>